<organism evidence="1 2">
    <name type="scientific">Dimargaris verticillata</name>
    <dbReference type="NCBI Taxonomy" id="2761393"/>
    <lineage>
        <taxon>Eukaryota</taxon>
        <taxon>Fungi</taxon>
        <taxon>Fungi incertae sedis</taxon>
        <taxon>Zoopagomycota</taxon>
        <taxon>Kickxellomycotina</taxon>
        <taxon>Dimargaritomycetes</taxon>
        <taxon>Dimargaritales</taxon>
        <taxon>Dimargaritaceae</taxon>
        <taxon>Dimargaris</taxon>
    </lineage>
</organism>
<keyword evidence="2" id="KW-1185">Reference proteome</keyword>
<accession>A0A9W8B7I6</accession>
<reference evidence="1" key="1">
    <citation type="submission" date="2022-07" db="EMBL/GenBank/DDBJ databases">
        <title>Phylogenomic reconstructions and comparative analyses of Kickxellomycotina fungi.</title>
        <authorList>
            <person name="Reynolds N.K."/>
            <person name="Stajich J.E."/>
            <person name="Barry K."/>
            <person name="Grigoriev I.V."/>
            <person name="Crous P."/>
            <person name="Smith M.E."/>
        </authorList>
    </citation>
    <scope>NUCLEOTIDE SEQUENCE</scope>
    <source>
        <strain evidence="1">RSA 567</strain>
    </source>
</reference>
<protein>
    <submittedName>
        <fullName evidence="1">Uncharacterized protein</fullName>
    </submittedName>
</protein>
<sequence>MSYTQSDQFLRVEKCRESLSIEGTTVTDAASKEWVEALQGPFFSATPFNQTKDPHTFKVSHTTNTSQVHKCHGHHDETKVESNELSQVGTNYQRNDDHVHLTLQWPDPVQPKRVGYIFHGNQLVITALSTPQVSQKVVLVMEKVALDKQVRTIVLPTDCEYGEPEVTYLNGVMSVHLPIKGQGTTWVNDSNAWYVA</sequence>
<evidence type="ECO:0000313" key="2">
    <source>
        <dbReference type="Proteomes" id="UP001151582"/>
    </source>
</evidence>
<comment type="caution">
    <text evidence="1">The sequence shown here is derived from an EMBL/GenBank/DDBJ whole genome shotgun (WGS) entry which is preliminary data.</text>
</comment>
<name>A0A9W8B7I6_9FUNG</name>
<proteinExistence type="predicted"/>
<dbReference type="InterPro" id="IPR008978">
    <property type="entry name" value="HSP20-like_chaperone"/>
</dbReference>
<dbReference type="EMBL" id="JANBQB010000317">
    <property type="protein sequence ID" value="KAJ1977836.1"/>
    <property type="molecule type" value="Genomic_DNA"/>
</dbReference>
<evidence type="ECO:0000313" key="1">
    <source>
        <dbReference type="EMBL" id="KAJ1977836.1"/>
    </source>
</evidence>
<gene>
    <name evidence="1" type="ORF">H4R34_003431</name>
</gene>
<dbReference type="SUPFAM" id="SSF49764">
    <property type="entry name" value="HSP20-like chaperones"/>
    <property type="match status" value="1"/>
</dbReference>
<dbReference type="OrthoDB" id="10371962at2759"/>
<dbReference type="AlphaFoldDB" id="A0A9W8B7I6"/>
<dbReference type="Proteomes" id="UP001151582">
    <property type="component" value="Unassembled WGS sequence"/>
</dbReference>